<keyword evidence="1" id="KW-0732">Signal</keyword>
<organism evidence="5 6">
    <name type="scientific">Neocallimastix californiae</name>
    <dbReference type="NCBI Taxonomy" id="1754190"/>
    <lineage>
        <taxon>Eukaryota</taxon>
        <taxon>Fungi</taxon>
        <taxon>Fungi incertae sedis</taxon>
        <taxon>Chytridiomycota</taxon>
        <taxon>Chytridiomycota incertae sedis</taxon>
        <taxon>Neocallimastigomycetes</taxon>
        <taxon>Neocallimastigales</taxon>
        <taxon>Neocallimastigaceae</taxon>
        <taxon>Neocallimastix</taxon>
    </lineage>
</organism>
<dbReference type="InterPro" id="IPR014867">
    <property type="entry name" value="Spore_coat_CotH_CotH2/3/7"/>
</dbReference>
<protein>
    <submittedName>
        <fullName evidence="5">Coth-domain-containing protein</fullName>
    </submittedName>
</protein>
<dbReference type="EMBL" id="MCOG01000282">
    <property type="protein sequence ID" value="ORY20693.1"/>
    <property type="molecule type" value="Genomic_DNA"/>
</dbReference>
<dbReference type="SUPFAM" id="SSF64571">
    <property type="entry name" value="Cellulose docking domain, dockering"/>
    <property type="match status" value="2"/>
</dbReference>
<evidence type="ECO:0000259" key="4">
    <source>
        <dbReference type="PROSITE" id="PS51763"/>
    </source>
</evidence>
<dbReference type="Pfam" id="PF02013">
    <property type="entry name" value="CBM_10"/>
    <property type="match status" value="2"/>
</dbReference>
<name>A0A1Y2ADR6_9FUNG</name>
<keyword evidence="6" id="KW-1185">Reference proteome</keyword>
<dbReference type="Proteomes" id="UP000193920">
    <property type="component" value="Unassembled WGS sequence"/>
</dbReference>
<dbReference type="AlphaFoldDB" id="A0A1Y2ADR6"/>
<feature type="domain" description="CBM10" evidence="4">
    <location>
        <begin position="421"/>
        <end position="461"/>
    </location>
</feature>
<evidence type="ECO:0000256" key="3">
    <source>
        <dbReference type="ARBA" id="ARBA00022801"/>
    </source>
</evidence>
<dbReference type="PANTHER" id="PTHR40050:SF1">
    <property type="entry name" value="INNER SPORE COAT PROTEIN H"/>
    <property type="match status" value="1"/>
</dbReference>
<dbReference type="STRING" id="1754190.A0A1Y2ADR6"/>
<dbReference type="PANTHER" id="PTHR40050">
    <property type="entry name" value="INNER SPORE COAT PROTEIN H"/>
    <property type="match status" value="1"/>
</dbReference>
<dbReference type="GO" id="GO:0016787">
    <property type="term" value="F:hydrolase activity"/>
    <property type="evidence" value="ECO:0007669"/>
    <property type="project" value="UniProtKB-KW"/>
</dbReference>
<evidence type="ECO:0000313" key="5">
    <source>
        <dbReference type="EMBL" id="ORY20693.1"/>
    </source>
</evidence>
<reference evidence="5 6" key="1">
    <citation type="submission" date="2016-08" db="EMBL/GenBank/DDBJ databases">
        <title>A Parts List for Fungal Cellulosomes Revealed by Comparative Genomics.</title>
        <authorList>
            <consortium name="DOE Joint Genome Institute"/>
            <person name="Haitjema C.H."/>
            <person name="Gilmore S.P."/>
            <person name="Henske J.K."/>
            <person name="Solomon K.V."/>
            <person name="De Groot R."/>
            <person name="Kuo A."/>
            <person name="Mondo S.J."/>
            <person name="Salamov A.A."/>
            <person name="Labutti K."/>
            <person name="Zhao Z."/>
            <person name="Chiniquy J."/>
            <person name="Barry K."/>
            <person name="Brewer H.M."/>
            <person name="Purvine S.O."/>
            <person name="Wright A.T."/>
            <person name="Boxma B."/>
            <person name="Van Alen T."/>
            <person name="Hackstein J.H."/>
            <person name="Baker S.E."/>
            <person name="Grigoriev I.V."/>
            <person name="O'Malley M.A."/>
        </authorList>
    </citation>
    <scope>NUCLEOTIDE SEQUENCE [LARGE SCALE GENOMIC DNA]</scope>
    <source>
        <strain evidence="5 6">G1</strain>
    </source>
</reference>
<evidence type="ECO:0000256" key="2">
    <source>
        <dbReference type="ARBA" id="ARBA00022737"/>
    </source>
</evidence>
<keyword evidence="2" id="KW-0677">Repeat</keyword>
<dbReference type="PROSITE" id="PS51763">
    <property type="entry name" value="CBM10"/>
    <property type="match status" value="2"/>
</dbReference>
<proteinExistence type="predicted"/>
<dbReference type="Gene3D" id="3.90.1220.10">
    <property type="entry name" value="Cellulose docking domain, dockering"/>
    <property type="match status" value="2"/>
</dbReference>
<evidence type="ECO:0000313" key="6">
    <source>
        <dbReference type="Proteomes" id="UP000193920"/>
    </source>
</evidence>
<feature type="domain" description="CBM10" evidence="4">
    <location>
        <begin position="474"/>
        <end position="510"/>
    </location>
</feature>
<dbReference type="OrthoDB" id="10267127at2759"/>
<accession>A0A1Y2ADR6</accession>
<dbReference type="Pfam" id="PF08757">
    <property type="entry name" value="CotH"/>
    <property type="match status" value="1"/>
</dbReference>
<dbReference type="InterPro" id="IPR009034">
    <property type="entry name" value="Dockerin_dom_fun_sf"/>
</dbReference>
<dbReference type="InterPro" id="IPR002883">
    <property type="entry name" value="CBM10/Dockerin_dom"/>
</dbReference>
<sequence>MYIFILFYFIFFLIKNFYSQTLSFKKITFSLGGHNSRNYAKPAFNVKIRGNKELFGRSQFKLRSDISEPSYMRTKLMSDIHNKLGLPSLSANYILLYINDEFIGLYILTDVYKETWIEHVYGEKDTKNLYKCDSCSLTYDGRSGFENENKEATDKKELYEFLAKLTTAESWTDVESIFDIDQFYKEVAIDYLAASFDHINSYHNYYIYKNPQNNKWIYLVLDFDFDLGWTLSSYESDVYKTFDEYLKNEVAYKLIYSNYDHFIEILKEIVVKVFNPAILFPRIDELKSFIRPYVKLDKTPNSDGKYPGRMNINSRTFYTMEEWEASTEYDISQLGLKQFILLKYKFVCQEYNIECDPNYLDNNNNITITETELLYPTETSTSIVDSTFIETTTSIEDTVLPTVTSIFDSNIDETTTSFENSCWSEIYGYPCCSSKVKNIYAQDEYGDWGYDFTKNEWCGLAKHEDSSKQSESEECWSEIYGYPCCKGCRIYETDSNGSWGYEFNEWCGIISSRC</sequence>
<comment type="caution">
    <text evidence="5">The sequence shown here is derived from an EMBL/GenBank/DDBJ whole genome shotgun (WGS) entry which is preliminary data.</text>
</comment>
<gene>
    <name evidence="5" type="ORF">LY90DRAFT_463830</name>
</gene>
<keyword evidence="3" id="KW-0378">Hydrolase</keyword>
<evidence type="ECO:0000256" key="1">
    <source>
        <dbReference type="ARBA" id="ARBA00022729"/>
    </source>
</evidence>